<feature type="region of interest" description="Disordered" evidence="1">
    <location>
        <begin position="74"/>
        <end position="111"/>
    </location>
</feature>
<keyword evidence="3" id="KW-1185">Reference proteome</keyword>
<dbReference type="STRING" id="1770053.SAMN05216551_109139"/>
<dbReference type="RefSeq" id="WP_139169708.1">
    <property type="nucleotide sequence ID" value="NZ_FNLO01000009.1"/>
</dbReference>
<gene>
    <name evidence="2" type="ORF">SAMN05216551_109139</name>
</gene>
<proteinExistence type="predicted"/>
<organism evidence="2 3">
    <name type="scientific">Chitinasiproducens palmae</name>
    <dbReference type="NCBI Taxonomy" id="1770053"/>
    <lineage>
        <taxon>Bacteria</taxon>
        <taxon>Pseudomonadati</taxon>
        <taxon>Pseudomonadota</taxon>
        <taxon>Betaproteobacteria</taxon>
        <taxon>Burkholderiales</taxon>
        <taxon>Burkholderiaceae</taxon>
        <taxon>Chitinasiproducens</taxon>
    </lineage>
</organism>
<dbReference type="AlphaFoldDB" id="A0A1H2PT26"/>
<accession>A0A1H2PT26</accession>
<dbReference type="Proteomes" id="UP000243719">
    <property type="component" value="Unassembled WGS sequence"/>
</dbReference>
<dbReference type="EMBL" id="FNLO01000009">
    <property type="protein sequence ID" value="SDV49791.1"/>
    <property type="molecule type" value="Genomic_DNA"/>
</dbReference>
<sequence length="111" mass="12552">MPYDVKLKVSERVKELYKGDPMVAKHAANSWPAPAIGDVILCVFNARKVGLKVVRRTFDYRDGGLVVTAELDHDPDHSEPFYGEKPRYTADGRFDGPRAADTPRDDRPRRP</sequence>
<reference evidence="3" key="1">
    <citation type="submission" date="2016-09" db="EMBL/GenBank/DDBJ databases">
        <authorList>
            <person name="Varghese N."/>
            <person name="Submissions S."/>
        </authorList>
    </citation>
    <scope>NUCLEOTIDE SEQUENCE [LARGE SCALE GENOMIC DNA]</scope>
    <source>
        <strain evidence="3">JS23</strain>
    </source>
</reference>
<protein>
    <submittedName>
        <fullName evidence="2">Uncharacterized protein</fullName>
    </submittedName>
</protein>
<evidence type="ECO:0000256" key="1">
    <source>
        <dbReference type="SAM" id="MobiDB-lite"/>
    </source>
</evidence>
<evidence type="ECO:0000313" key="3">
    <source>
        <dbReference type="Proteomes" id="UP000243719"/>
    </source>
</evidence>
<evidence type="ECO:0000313" key="2">
    <source>
        <dbReference type="EMBL" id="SDV49791.1"/>
    </source>
</evidence>
<name>A0A1H2PT26_9BURK</name>